<dbReference type="Proteomes" id="UP000653454">
    <property type="component" value="Unassembled WGS sequence"/>
</dbReference>
<name>A0A8S4D2M3_PLUXY</name>
<protein>
    <submittedName>
        <fullName evidence="1">(diamondback moth) hypothetical protein</fullName>
    </submittedName>
</protein>
<accession>A0A8S4D2M3</accession>
<sequence length="221" mass="24761">MRKRKSLKKNDEDSDGSEGAAEPEEFQDSGEDWTPDADSVEQPVRGARKRGSKASLNNSKKKKKGEDSEESEGEGEEDEDGEGEEEEGDLDDEEGSDDEKNGSDGNKSDSSQSKDVPKHFHSGNFVLLKSDVKWDGDTVISKLDELNLWKIDGKALLQKFIPMESNGKVLHKCTCVYSGWNVDNRESYYPITEILDRNPRTESKEICVALDLNDLIKVRDK</sequence>
<comment type="caution">
    <text evidence="1">The sequence shown here is derived from an EMBL/GenBank/DDBJ whole genome shotgun (WGS) entry which is preliminary data.</text>
</comment>
<dbReference type="AlphaFoldDB" id="A0A8S4D2M3"/>
<proteinExistence type="predicted"/>
<evidence type="ECO:0000313" key="2">
    <source>
        <dbReference type="Proteomes" id="UP000653454"/>
    </source>
</evidence>
<dbReference type="OrthoDB" id="309640at2759"/>
<keyword evidence="2" id="KW-1185">Reference proteome</keyword>
<gene>
    <name evidence="1" type="ORF">PLXY2_LOCUS544</name>
</gene>
<dbReference type="EMBL" id="CAJHNJ030000001">
    <property type="protein sequence ID" value="CAG9088177.1"/>
    <property type="molecule type" value="Genomic_DNA"/>
</dbReference>
<organism evidence="1 2">
    <name type="scientific">Plutella xylostella</name>
    <name type="common">Diamondback moth</name>
    <name type="synonym">Plutella maculipennis</name>
    <dbReference type="NCBI Taxonomy" id="51655"/>
    <lineage>
        <taxon>Eukaryota</taxon>
        <taxon>Metazoa</taxon>
        <taxon>Ecdysozoa</taxon>
        <taxon>Arthropoda</taxon>
        <taxon>Hexapoda</taxon>
        <taxon>Insecta</taxon>
        <taxon>Pterygota</taxon>
        <taxon>Neoptera</taxon>
        <taxon>Endopterygota</taxon>
        <taxon>Lepidoptera</taxon>
        <taxon>Glossata</taxon>
        <taxon>Ditrysia</taxon>
        <taxon>Yponomeutoidea</taxon>
        <taxon>Plutellidae</taxon>
        <taxon>Plutella</taxon>
    </lineage>
</organism>
<dbReference type="KEGG" id="pxy:105386444"/>
<reference evidence="1" key="1">
    <citation type="submission" date="2020-11" db="EMBL/GenBank/DDBJ databases">
        <authorList>
            <person name="Whiteford S."/>
        </authorList>
    </citation>
    <scope>NUCLEOTIDE SEQUENCE</scope>
</reference>
<evidence type="ECO:0000313" key="1">
    <source>
        <dbReference type="EMBL" id="CAG9088177.1"/>
    </source>
</evidence>